<dbReference type="GO" id="GO:0005524">
    <property type="term" value="F:ATP binding"/>
    <property type="evidence" value="ECO:0007669"/>
    <property type="project" value="UniProtKB-KW"/>
</dbReference>
<dbReference type="PANTHER" id="PTHR32071">
    <property type="entry name" value="TRANSCRIPTIONAL REGULATORY PROTEIN"/>
    <property type="match status" value="1"/>
</dbReference>
<keyword evidence="6" id="KW-0804">Transcription</keyword>
<dbReference type="InterPro" id="IPR058031">
    <property type="entry name" value="AAA_lid_NorR"/>
</dbReference>
<dbReference type="SMART" id="SM00382">
    <property type="entry name" value="AAA"/>
    <property type="match status" value="1"/>
</dbReference>
<dbReference type="InterPro" id="IPR027417">
    <property type="entry name" value="P-loop_NTPase"/>
</dbReference>
<dbReference type="KEGG" id="tav:G4V39_03965"/>
<keyword evidence="4" id="KW-0238">DNA-binding</keyword>
<dbReference type="SUPFAM" id="SSF52172">
    <property type="entry name" value="CheY-like"/>
    <property type="match status" value="1"/>
</dbReference>
<dbReference type="PROSITE" id="PS00688">
    <property type="entry name" value="SIGMA54_INTERACT_3"/>
    <property type="match status" value="1"/>
</dbReference>
<evidence type="ECO:0000313" key="7">
    <source>
        <dbReference type="EMBL" id="QIJ71483.1"/>
    </source>
</evidence>
<dbReference type="InterPro" id="IPR011006">
    <property type="entry name" value="CheY-like_superfamily"/>
</dbReference>
<dbReference type="EMBL" id="CP048877">
    <property type="protein sequence ID" value="QIJ71483.1"/>
    <property type="molecule type" value="Genomic_DNA"/>
</dbReference>
<gene>
    <name evidence="7" type="ORF">G4V39_03965</name>
</gene>
<dbReference type="RefSeq" id="WP_166031703.1">
    <property type="nucleotide sequence ID" value="NZ_CP048877.1"/>
</dbReference>
<dbReference type="Gene3D" id="3.40.50.2300">
    <property type="match status" value="1"/>
</dbReference>
<evidence type="ECO:0000256" key="2">
    <source>
        <dbReference type="ARBA" id="ARBA00022840"/>
    </source>
</evidence>
<dbReference type="AlphaFoldDB" id="A0A6G7PVN4"/>
<dbReference type="PANTHER" id="PTHR32071:SF113">
    <property type="entry name" value="ALGINATE BIOSYNTHESIS TRANSCRIPTIONAL REGULATORY PROTEIN ALGB"/>
    <property type="match status" value="1"/>
</dbReference>
<keyword evidence="8" id="KW-1185">Reference proteome</keyword>
<dbReference type="Pfam" id="PF25601">
    <property type="entry name" value="AAA_lid_14"/>
    <property type="match status" value="1"/>
</dbReference>
<dbReference type="GO" id="GO:0003677">
    <property type="term" value="F:DNA binding"/>
    <property type="evidence" value="ECO:0007669"/>
    <property type="project" value="UniProtKB-KW"/>
</dbReference>
<dbReference type="SMART" id="SM00448">
    <property type="entry name" value="REC"/>
    <property type="match status" value="1"/>
</dbReference>
<evidence type="ECO:0000256" key="6">
    <source>
        <dbReference type="ARBA" id="ARBA00023163"/>
    </source>
</evidence>
<name>A0A6G7PVN4_9BACT</name>
<dbReference type="InterPro" id="IPR002078">
    <property type="entry name" value="Sigma_54_int"/>
</dbReference>
<dbReference type="SUPFAM" id="SSF46689">
    <property type="entry name" value="Homeodomain-like"/>
    <property type="match status" value="1"/>
</dbReference>
<proteinExistence type="predicted"/>
<dbReference type="InterPro" id="IPR009057">
    <property type="entry name" value="Homeodomain-like_sf"/>
</dbReference>
<dbReference type="Gene3D" id="1.10.10.60">
    <property type="entry name" value="Homeodomain-like"/>
    <property type="match status" value="1"/>
</dbReference>
<evidence type="ECO:0000256" key="1">
    <source>
        <dbReference type="ARBA" id="ARBA00022741"/>
    </source>
</evidence>
<evidence type="ECO:0000256" key="4">
    <source>
        <dbReference type="ARBA" id="ARBA00023125"/>
    </source>
</evidence>
<dbReference type="Proteomes" id="UP000502179">
    <property type="component" value="Chromosome"/>
</dbReference>
<organism evidence="7 8">
    <name type="scientific">Thermosulfuriphilus ammonigenes</name>
    <dbReference type="NCBI Taxonomy" id="1936021"/>
    <lineage>
        <taxon>Bacteria</taxon>
        <taxon>Pseudomonadati</taxon>
        <taxon>Thermodesulfobacteriota</taxon>
        <taxon>Thermodesulfobacteria</taxon>
        <taxon>Thermodesulfobacteriales</taxon>
        <taxon>Thermodesulfobacteriaceae</taxon>
        <taxon>Thermosulfuriphilus</taxon>
    </lineage>
</organism>
<dbReference type="PROSITE" id="PS50045">
    <property type="entry name" value="SIGMA54_INTERACT_4"/>
    <property type="match status" value="1"/>
</dbReference>
<sequence>MENKRRILLVDDDLNILEVLKMRLELKGYEVVTASDPEEALALFEEGDFDVVITDQRMDKMTGQELMLECQKIDPTTQVILFTAYGTIEQAVATVKAGAFSYVTKPVDHHDLALKIEKAIEKRDLLRQLANLRQMVVEKFLFEDMVGESPKMKAVFRQIMAVAPTESTVAIYGESGTGKELVAKAIHIHSQRAKGPFVAVNCAAIPETLLEDELFGHVKGAFTGAVASKVGLFVQANRGTLFLDEVGEMSPTMQAKLLRVVETGEVRPLGSDQVKKVDVRLIVATKRDLQKMVKEGLFREDLYYRIHVVPIYLPPLRERKEDIPLLMRHFFKKFSEKMGKKIETIQPEVVDLFVSYHWPGNVRELENLVEYLTALAPGQVITKAMLANTPLVQERPPVEFRPLREAKDQFVRRYLEDLFKLTRGNVSQAARLAGYYRADFYKLFQKYGLDPKKYRQRREPLDVGKDLRKS</sequence>
<dbReference type="CDD" id="cd00009">
    <property type="entry name" value="AAA"/>
    <property type="match status" value="1"/>
</dbReference>
<dbReference type="InterPro" id="IPR003593">
    <property type="entry name" value="AAA+_ATPase"/>
</dbReference>
<dbReference type="Pfam" id="PF00072">
    <property type="entry name" value="Response_reg"/>
    <property type="match status" value="1"/>
</dbReference>
<dbReference type="InterPro" id="IPR025944">
    <property type="entry name" value="Sigma_54_int_dom_CS"/>
</dbReference>
<keyword evidence="1" id="KW-0547">Nucleotide-binding</keyword>
<dbReference type="FunFam" id="3.40.50.300:FF:000006">
    <property type="entry name" value="DNA-binding transcriptional regulator NtrC"/>
    <property type="match status" value="1"/>
</dbReference>
<dbReference type="Pfam" id="PF00158">
    <property type="entry name" value="Sigma54_activat"/>
    <property type="match status" value="1"/>
</dbReference>
<evidence type="ECO:0000256" key="5">
    <source>
        <dbReference type="ARBA" id="ARBA00023159"/>
    </source>
</evidence>
<accession>A0A6G7PVN4</accession>
<keyword evidence="2" id="KW-0067">ATP-binding</keyword>
<evidence type="ECO:0000313" key="8">
    <source>
        <dbReference type="Proteomes" id="UP000502179"/>
    </source>
</evidence>
<dbReference type="InterPro" id="IPR001789">
    <property type="entry name" value="Sig_transdc_resp-reg_receiver"/>
</dbReference>
<dbReference type="PROSITE" id="PS50110">
    <property type="entry name" value="RESPONSE_REGULATORY"/>
    <property type="match status" value="1"/>
</dbReference>
<dbReference type="GO" id="GO:0000160">
    <property type="term" value="P:phosphorelay signal transduction system"/>
    <property type="evidence" value="ECO:0007669"/>
    <property type="project" value="InterPro"/>
</dbReference>
<keyword evidence="3" id="KW-0805">Transcription regulation</keyword>
<dbReference type="Gene3D" id="1.10.8.60">
    <property type="match status" value="1"/>
</dbReference>
<reference evidence="7 8" key="1">
    <citation type="submission" date="2020-02" db="EMBL/GenBank/DDBJ databases">
        <title>Genome analysis of Thermosulfuriphilus ammonigenes ST65T, an anaerobic thermophilic chemolithoautotrophic bacterium isolated from a deep-sea hydrothermal vent.</title>
        <authorList>
            <person name="Slobodkina G."/>
            <person name="Allioux M."/>
            <person name="Merkel A."/>
            <person name="Alain K."/>
            <person name="Jebbar M."/>
            <person name="Slobodkin A."/>
        </authorList>
    </citation>
    <scope>NUCLEOTIDE SEQUENCE [LARGE SCALE GENOMIC DNA]</scope>
    <source>
        <strain evidence="7 8">ST65</strain>
    </source>
</reference>
<protein>
    <submittedName>
        <fullName evidence="7">Sigma-54-dependent Fis family transcriptional regulator</fullName>
    </submittedName>
</protein>
<dbReference type="GO" id="GO:0006355">
    <property type="term" value="P:regulation of DNA-templated transcription"/>
    <property type="evidence" value="ECO:0007669"/>
    <property type="project" value="InterPro"/>
</dbReference>
<evidence type="ECO:0000256" key="3">
    <source>
        <dbReference type="ARBA" id="ARBA00023015"/>
    </source>
</evidence>
<keyword evidence="5" id="KW-0010">Activator</keyword>
<dbReference type="SUPFAM" id="SSF52540">
    <property type="entry name" value="P-loop containing nucleoside triphosphate hydrolases"/>
    <property type="match status" value="1"/>
</dbReference>
<dbReference type="Gene3D" id="3.40.50.300">
    <property type="entry name" value="P-loop containing nucleotide triphosphate hydrolases"/>
    <property type="match status" value="1"/>
</dbReference>
<dbReference type="FunFam" id="1.10.8.60:FF:000014">
    <property type="entry name" value="DNA-binding transcriptional regulator NtrC"/>
    <property type="match status" value="1"/>
</dbReference>